<dbReference type="HAMAP" id="MF_00536">
    <property type="entry name" value="PdxA"/>
    <property type="match status" value="1"/>
</dbReference>
<sequence>MGDPAGVGPEVIVKAMHEPWVRAACRPLILGDVTALRRAMDVLHLPLPLRVLESAADVPESPSDESLGVLCPRPLSLNDIAYGRPSAAACRETIHFIRTAVGLTVDGHADAVVTGPIHKEMLHRHGFAFPGHTEFLQDLTGAPHVVMMLAGPKLRVALVTIHCALREVPDRITPERILLTLDVLVGSLIRDFGIARPRVAVAGLNPHAGESGRFGREESDVIAPAIHRFRRNHPSCDVSGPHPPDTVFVRAFEGAFDAVLALYHDQGLIPLKLVHFYEAANVTLGLPIVRTSVDHGTGYDIAGTGTAHPGSLLYALKTALTMVHHRRAGNTRERLEFRRES</sequence>
<proteinExistence type="inferred from homology"/>
<dbReference type="GO" id="GO:0050570">
    <property type="term" value="F:4-hydroxythreonine-4-phosphate dehydrogenase activity"/>
    <property type="evidence" value="ECO:0007669"/>
    <property type="project" value="UniProtKB-UniRule"/>
</dbReference>
<dbReference type="SUPFAM" id="SSF53659">
    <property type="entry name" value="Isocitrate/Isopropylmalate dehydrogenase-like"/>
    <property type="match status" value="1"/>
</dbReference>
<keyword evidence="1 7" id="KW-0963">Cytoplasm</keyword>
<keyword evidence="5 7" id="KW-0520">NAD</keyword>
<dbReference type="GO" id="GO:0008615">
    <property type="term" value="P:pyridoxine biosynthetic process"/>
    <property type="evidence" value="ECO:0007669"/>
    <property type="project" value="UniProtKB-UniRule"/>
</dbReference>
<dbReference type="InterPro" id="IPR005255">
    <property type="entry name" value="PdxA_fam"/>
</dbReference>
<keyword evidence="2 7" id="KW-0479">Metal-binding</keyword>
<feature type="binding site" evidence="7">
    <location>
        <position position="132"/>
    </location>
    <ligand>
        <name>substrate</name>
    </ligand>
</feature>
<gene>
    <name evidence="7 8" type="primary">pdxA</name>
    <name evidence="8" type="ORF">ENS06_03095</name>
</gene>
<feature type="binding site" evidence="7">
    <location>
        <position position="281"/>
    </location>
    <ligand>
        <name>substrate</name>
    </ligand>
</feature>
<organism evidence="8">
    <name type="scientific">Desulfacinum infernum</name>
    <dbReference type="NCBI Taxonomy" id="35837"/>
    <lineage>
        <taxon>Bacteria</taxon>
        <taxon>Pseudomonadati</taxon>
        <taxon>Thermodesulfobacteriota</taxon>
        <taxon>Syntrophobacteria</taxon>
        <taxon>Syntrophobacterales</taxon>
        <taxon>Syntrophobacteraceae</taxon>
        <taxon>Desulfacinum</taxon>
    </lineage>
</organism>
<evidence type="ECO:0000256" key="5">
    <source>
        <dbReference type="ARBA" id="ARBA00023027"/>
    </source>
</evidence>
<dbReference type="EMBL" id="DSTK01000011">
    <property type="protein sequence ID" value="HFK96295.1"/>
    <property type="molecule type" value="Genomic_DNA"/>
</dbReference>
<comment type="subcellular location">
    <subcellularLocation>
        <location evidence="7">Cytoplasm</location>
    </subcellularLocation>
</comment>
<evidence type="ECO:0000256" key="4">
    <source>
        <dbReference type="ARBA" id="ARBA00023002"/>
    </source>
</evidence>
<reference evidence="8" key="1">
    <citation type="journal article" date="2020" name="mSystems">
        <title>Genome- and Community-Level Interaction Insights into Carbon Utilization and Element Cycling Functions of Hydrothermarchaeota in Hydrothermal Sediment.</title>
        <authorList>
            <person name="Zhou Z."/>
            <person name="Liu Y."/>
            <person name="Xu W."/>
            <person name="Pan J."/>
            <person name="Luo Z.H."/>
            <person name="Li M."/>
        </authorList>
    </citation>
    <scope>NUCLEOTIDE SEQUENCE [LARGE SCALE GENOMIC DNA]</scope>
    <source>
        <strain evidence="8">SpSt-456</strain>
    </source>
</reference>
<dbReference type="InterPro" id="IPR037510">
    <property type="entry name" value="PdxA"/>
</dbReference>
<keyword evidence="6 7" id="KW-0664">Pyridoxine biosynthesis</keyword>
<dbReference type="GO" id="GO:0051287">
    <property type="term" value="F:NAD binding"/>
    <property type="evidence" value="ECO:0007669"/>
    <property type="project" value="InterPro"/>
</dbReference>
<dbReference type="GO" id="GO:0046872">
    <property type="term" value="F:metal ion binding"/>
    <property type="evidence" value="ECO:0007669"/>
    <property type="project" value="UniProtKB-UniRule"/>
</dbReference>
<comment type="function">
    <text evidence="7">Catalyzes the NAD(P)-dependent oxidation of 4-(phosphooxy)-L-threonine (HTP) into 2-amino-3-oxo-4-(phosphooxy)butyric acid which spontaneously decarboxylates to form 3-amino-2-oxopropyl phosphate (AHAP).</text>
</comment>
<evidence type="ECO:0000256" key="6">
    <source>
        <dbReference type="ARBA" id="ARBA00023096"/>
    </source>
</evidence>
<dbReference type="UniPathway" id="UPA00244">
    <property type="reaction ID" value="UER00312"/>
</dbReference>
<dbReference type="EC" id="1.1.1.262" evidence="7"/>
<comment type="cofactor">
    <cofactor evidence="7">
        <name>a divalent metal cation</name>
        <dbReference type="ChEBI" id="CHEBI:60240"/>
    </cofactor>
    <text evidence="7">Binds 1 divalent metal cation per subunit.</text>
</comment>
<feature type="binding site" evidence="7">
    <location>
        <position position="207"/>
    </location>
    <ligand>
        <name>a divalent metal cation</name>
        <dbReference type="ChEBI" id="CHEBI:60240"/>
        <note>ligand shared between dimeric partners</note>
    </ligand>
</feature>
<feature type="binding site" evidence="7">
    <location>
        <position position="272"/>
    </location>
    <ligand>
        <name>substrate</name>
    </ligand>
</feature>
<feature type="binding site" evidence="7">
    <location>
        <position position="133"/>
    </location>
    <ligand>
        <name>substrate</name>
    </ligand>
</feature>
<feature type="binding site" evidence="7">
    <location>
        <position position="264"/>
    </location>
    <ligand>
        <name>a divalent metal cation</name>
        <dbReference type="ChEBI" id="CHEBI:60240"/>
        <note>ligand shared between dimeric partners</note>
    </ligand>
</feature>
<dbReference type="GO" id="GO:0042823">
    <property type="term" value="P:pyridoxal phosphate biosynthetic process"/>
    <property type="evidence" value="ECO:0007669"/>
    <property type="project" value="UniProtKB-UniRule"/>
</dbReference>
<dbReference type="NCBIfam" id="TIGR00557">
    <property type="entry name" value="pdxA"/>
    <property type="match status" value="1"/>
</dbReference>
<comment type="pathway">
    <text evidence="7">Cofactor biosynthesis; pyridoxine 5'-phosphate biosynthesis; pyridoxine 5'-phosphate from D-erythrose 4-phosphate: step 4/5.</text>
</comment>
<dbReference type="Gene3D" id="3.40.718.10">
    <property type="entry name" value="Isopropylmalate Dehydrogenase"/>
    <property type="match status" value="1"/>
</dbReference>
<comment type="miscellaneous">
    <text evidence="7">The active site is located at the dimer interface.</text>
</comment>
<feature type="binding site" evidence="7">
    <location>
        <position position="290"/>
    </location>
    <ligand>
        <name>substrate</name>
    </ligand>
</feature>
<dbReference type="PANTHER" id="PTHR30004:SF6">
    <property type="entry name" value="D-THREONATE 4-PHOSPHATE DEHYDROGENASE"/>
    <property type="match status" value="1"/>
</dbReference>
<keyword evidence="3 7" id="KW-0521">NADP</keyword>
<name>A0A832EIJ3_9BACT</name>
<feature type="binding site" evidence="7">
    <location>
        <position position="162"/>
    </location>
    <ligand>
        <name>a divalent metal cation</name>
        <dbReference type="ChEBI" id="CHEBI:60240"/>
        <note>ligand shared between dimeric partners</note>
    </ligand>
</feature>
<evidence type="ECO:0000256" key="7">
    <source>
        <dbReference type="HAMAP-Rule" id="MF_00536"/>
    </source>
</evidence>
<evidence type="ECO:0000256" key="1">
    <source>
        <dbReference type="ARBA" id="ARBA00022490"/>
    </source>
</evidence>
<dbReference type="PANTHER" id="PTHR30004">
    <property type="entry name" value="4-HYDROXYTHREONINE-4-PHOSPHATE DEHYDROGENASE"/>
    <property type="match status" value="1"/>
</dbReference>
<evidence type="ECO:0000256" key="3">
    <source>
        <dbReference type="ARBA" id="ARBA00022857"/>
    </source>
</evidence>
<comment type="caution">
    <text evidence="8">The sequence shown here is derived from an EMBL/GenBank/DDBJ whole genome shotgun (WGS) entry which is preliminary data.</text>
</comment>
<dbReference type="Pfam" id="PF04166">
    <property type="entry name" value="PdxA"/>
    <property type="match status" value="1"/>
</dbReference>
<keyword evidence="4 7" id="KW-0560">Oxidoreductase</keyword>
<dbReference type="AlphaFoldDB" id="A0A832EIJ3"/>
<comment type="subunit">
    <text evidence="7">Homodimer.</text>
</comment>
<dbReference type="GO" id="GO:0005737">
    <property type="term" value="C:cytoplasm"/>
    <property type="evidence" value="ECO:0007669"/>
    <property type="project" value="UniProtKB-SubCell"/>
</dbReference>
<accession>A0A832EIJ3</accession>
<evidence type="ECO:0000256" key="2">
    <source>
        <dbReference type="ARBA" id="ARBA00022723"/>
    </source>
</evidence>
<comment type="catalytic activity">
    <reaction evidence="7">
        <text>4-(phosphooxy)-L-threonine + NAD(+) = 3-amino-2-oxopropyl phosphate + CO2 + NADH</text>
        <dbReference type="Rhea" id="RHEA:32275"/>
        <dbReference type="ChEBI" id="CHEBI:16526"/>
        <dbReference type="ChEBI" id="CHEBI:57279"/>
        <dbReference type="ChEBI" id="CHEBI:57540"/>
        <dbReference type="ChEBI" id="CHEBI:57945"/>
        <dbReference type="ChEBI" id="CHEBI:58452"/>
        <dbReference type="EC" id="1.1.1.262"/>
    </reaction>
</comment>
<evidence type="ECO:0000313" key="8">
    <source>
        <dbReference type="EMBL" id="HFK96295.1"/>
    </source>
</evidence>
<protein>
    <recommendedName>
        <fullName evidence="7">4-hydroxythreonine-4-phosphate dehydrogenase</fullName>
        <ecNumber evidence="7">1.1.1.262</ecNumber>
    </recommendedName>
    <alternativeName>
        <fullName evidence="7">4-(phosphohydroxy)-L-threonine dehydrogenase</fullName>
    </alternativeName>
</protein>
<comment type="similarity">
    <text evidence="7">Belongs to the PdxA family.</text>
</comment>